<dbReference type="InterPro" id="IPR000719">
    <property type="entry name" value="Prot_kinase_dom"/>
</dbReference>
<dbReference type="Gene3D" id="1.10.510.10">
    <property type="entry name" value="Transferase(Phosphotransferase) domain 1"/>
    <property type="match status" value="1"/>
</dbReference>
<keyword evidence="3" id="KW-0418">Kinase</keyword>
<dbReference type="Pfam" id="PF00069">
    <property type="entry name" value="Pkinase"/>
    <property type="match status" value="1"/>
</dbReference>
<keyword evidence="3" id="KW-0808">Transferase</keyword>
<dbReference type="PANTHER" id="PTHR11909">
    <property type="entry name" value="CASEIN KINASE-RELATED"/>
    <property type="match status" value="1"/>
</dbReference>
<dbReference type="InterPro" id="IPR008271">
    <property type="entry name" value="Ser/Thr_kinase_AS"/>
</dbReference>
<dbReference type="STRING" id="6336.A0A0V0SK52"/>
<evidence type="ECO:0000313" key="4">
    <source>
        <dbReference type="Proteomes" id="UP000054630"/>
    </source>
</evidence>
<proteinExistence type="predicted"/>
<evidence type="ECO:0000259" key="2">
    <source>
        <dbReference type="PROSITE" id="PS50011"/>
    </source>
</evidence>
<dbReference type="InterPro" id="IPR050235">
    <property type="entry name" value="CK1_Ser-Thr_kinase"/>
</dbReference>
<dbReference type="GO" id="GO:0004674">
    <property type="term" value="F:protein serine/threonine kinase activity"/>
    <property type="evidence" value="ECO:0007669"/>
    <property type="project" value="UniProtKB-EC"/>
</dbReference>
<feature type="domain" description="Protein kinase" evidence="2">
    <location>
        <begin position="24"/>
        <end position="286"/>
    </location>
</feature>
<reference evidence="3 4" key="1">
    <citation type="submission" date="2015-01" db="EMBL/GenBank/DDBJ databases">
        <title>Evolution of Trichinella species and genotypes.</title>
        <authorList>
            <person name="Korhonen P.K."/>
            <person name="Edoardo P."/>
            <person name="Giuseppe L.R."/>
            <person name="Gasser R.B."/>
        </authorList>
    </citation>
    <scope>NUCLEOTIDE SEQUENCE [LARGE SCALE GENOMIC DNA]</scope>
    <source>
        <strain evidence="3">ISS37</strain>
    </source>
</reference>
<evidence type="ECO:0000256" key="1">
    <source>
        <dbReference type="ARBA" id="ARBA00012513"/>
    </source>
</evidence>
<protein>
    <recommendedName>
        <fullName evidence="1">non-specific serine/threonine protein kinase</fullName>
        <ecNumber evidence="1">2.7.11.1</ecNumber>
    </recommendedName>
</protein>
<dbReference type="EC" id="2.7.11.1" evidence="1"/>
<dbReference type="EMBL" id="JYDL01000004">
    <property type="protein sequence ID" value="KRX27232.1"/>
    <property type="molecule type" value="Genomic_DNA"/>
</dbReference>
<name>A0A0V0SK52_9BILA</name>
<sequence>MDNTVQFTKNKEHLAEDDVLQGRYKISSYINRGSYGAVYQGIDQSNKKNVAIKVNTSNVENFLEREINLLRALQGSKHAGKLYGYGWSNGSYYMVMDLLGPNLSELVQNSAKKRFSQKNAIHLAIQMLEAVEDIHNAGYLHGDLKPSNITIGLKQNSDFSSSNIYIVDFGSSLQFKDRYGNRLAARNSTFRGTLKYASLNAILEVELGPIDDLWSVFFTIVKLMLGYLPWDGTNSLKEIIEMRQRFFSGQLLSELPKGLNILYDKLKNMNARTNPNYNDLKTALQFDLNAYGSPGHAIPDARSRLINRFGHVWKWRISTFMLAWSNTA</sequence>
<accession>A0A0V0SK52</accession>
<dbReference type="Proteomes" id="UP000054630">
    <property type="component" value="Unassembled WGS sequence"/>
</dbReference>
<dbReference type="SUPFAM" id="SSF56112">
    <property type="entry name" value="Protein kinase-like (PK-like)"/>
    <property type="match status" value="1"/>
</dbReference>
<keyword evidence="4" id="KW-1185">Reference proteome</keyword>
<dbReference type="PROSITE" id="PS50011">
    <property type="entry name" value="PROTEIN_KINASE_DOM"/>
    <property type="match status" value="1"/>
</dbReference>
<gene>
    <name evidence="3" type="ORF">T07_7138</name>
</gene>
<dbReference type="PROSITE" id="PS00108">
    <property type="entry name" value="PROTEIN_KINASE_ST"/>
    <property type="match status" value="1"/>
</dbReference>
<dbReference type="OrthoDB" id="5979581at2759"/>
<dbReference type="SMART" id="SM00220">
    <property type="entry name" value="S_TKc"/>
    <property type="match status" value="1"/>
</dbReference>
<dbReference type="AlphaFoldDB" id="A0A0V0SK52"/>
<dbReference type="GO" id="GO:0005524">
    <property type="term" value="F:ATP binding"/>
    <property type="evidence" value="ECO:0007669"/>
    <property type="project" value="InterPro"/>
</dbReference>
<evidence type="ECO:0000313" key="3">
    <source>
        <dbReference type="EMBL" id="KRX27232.1"/>
    </source>
</evidence>
<dbReference type="InterPro" id="IPR011009">
    <property type="entry name" value="Kinase-like_dom_sf"/>
</dbReference>
<comment type="caution">
    <text evidence="3">The sequence shown here is derived from an EMBL/GenBank/DDBJ whole genome shotgun (WGS) entry which is preliminary data.</text>
</comment>
<organism evidence="3 4">
    <name type="scientific">Trichinella nelsoni</name>
    <dbReference type="NCBI Taxonomy" id="6336"/>
    <lineage>
        <taxon>Eukaryota</taxon>
        <taxon>Metazoa</taxon>
        <taxon>Ecdysozoa</taxon>
        <taxon>Nematoda</taxon>
        <taxon>Enoplea</taxon>
        <taxon>Dorylaimia</taxon>
        <taxon>Trichinellida</taxon>
        <taxon>Trichinellidae</taxon>
        <taxon>Trichinella</taxon>
    </lineage>
</organism>